<dbReference type="OrthoDB" id="9803659at2"/>
<name>A0A2T4Z2X8_9HYPH</name>
<comment type="caution">
    <text evidence="4">The sequence shown here is derived from an EMBL/GenBank/DDBJ whole genome shotgun (WGS) entry which is preliminary data.</text>
</comment>
<dbReference type="Gene3D" id="1.10.1660.10">
    <property type="match status" value="1"/>
</dbReference>
<reference evidence="4 5" key="1">
    <citation type="submission" date="2018-04" db="EMBL/GenBank/DDBJ databases">
        <title>Genomic Encyclopedia of Archaeal and Bacterial Type Strains, Phase II (KMG-II): from individual species to whole genera.</title>
        <authorList>
            <person name="Goeker M."/>
        </authorList>
    </citation>
    <scope>NUCLEOTIDE SEQUENCE [LARGE SCALE GENOMIC DNA]</scope>
    <source>
        <strain evidence="4 5">DSM 25521</strain>
    </source>
</reference>
<accession>A0A2T4Z2X8</accession>
<dbReference type="PANTHER" id="PTHR30204:SF58">
    <property type="entry name" value="HTH-TYPE TRANSCRIPTIONAL REGULATOR YFMP"/>
    <property type="match status" value="1"/>
</dbReference>
<dbReference type="PANTHER" id="PTHR30204">
    <property type="entry name" value="REDOX-CYCLING DRUG-SENSING TRANSCRIPTIONAL ACTIVATOR SOXR"/>
    <property type="match status" value="1"/>
</dbReference>
<dbReference type="InterPro" id="IPR009061">
    <property type="entry name" value="DNA-bd_dom_put_sf"/>
</dbReference>
<dbReference type="Pfam" id="PF13411">
    <property type="entry name" value="MerR_1"/>
    <property type="match status" value="1"/>
</dbReference>
<keyword evidence="5" id="KW-1185">Reference proteome</keyword>
<dbReference type="SUPFAM" id="SSF46955">
    <property type="entry name" value="Putative DNA-binding domain"/>
    <property type="match status" value="1"/>
</dbReference>
<evidence type="ECO:0000256" key="1">
    <source>
        <dbReference type="ARBA" id="ARBA00023125"/>
    </source>
</evidence>
<evidence type="ECO:0000313" key="5">
    <source>
        <dbReference type="Proteomes" id="UP000241808"/>
    </source>
</evidence>
<proteinExistence type="predicted"/>
<dbReference type="Proteomes" id="UP000241808">
    <property type="component" value="Unassembled WGS sequence"/>
</dbReference>
<protein>
    <submittedName>
        <fullName evidence="4">DNA-binding transcriptional MerR regulator</fullName>
    </submittedName>
</protein>
<feature type="compositionally biased region" description="Low complexity" evidence="2">
    <location>
        <begin position="15"/>
        <end position="25"/>
    </location>
</feature>
<dbReference type="GO" id="GO:0003677">
    <property type="term" value="F:DNA binding"/>
    <property type="evidence" value="ECO:0007669"/>
    <property type="project" value="UniProtKB-KW"/>
</dbReference>
<gene>
    <name evidence="4" type="ORF">C8P69_105264</name>
</gene>
<sequence>MMPRYRHPPRKTAVPAAAPQTASPEAASDPILISDLCSEYGVTARALRFYEENGLLRPRRKGNIRLYSQRDRDKVRLILLLRSAGFGVNDIVAHIAEGPGRDDPVRIALGPAQIKAKLDENRALLQTTEEAVTLLETWLSAVERGEPIP</sequence>
<dbReference type="EMBL" id="PZZL01000005">
    <property type="protein sequence ID" value="PTM55111.1"/>
    <property type="molecule type" value="Genomic_DNA"/>
</dbReference>
<dbReference type="InterPro" id="IPR047057">
    <property type="entry name" value="MerR_fam"/>
</dbReference>
<dbReference type="PROSITE" id="PS50937">
    <property type="entry name" value="HTH_MERR_2"/>
    <property type="match status" value="1"/>
</dbReference>
<dbReference type="InterPro" id="IPR000551">
    <property type="entry name" value="MerR-type_HTH_dom"/>
</dbReference>
<keyword evidence="1 4" id="KW-0238">DNA-binding</keyword>
<organism evidence="4 5">
    <name type="scientific">Phreatobacter oligotrophus</name>
    <dbReference type="NCBI Taxonomy" id="1122261"/>
    <lineage>
        <taxon>Bacteria</taxon>
        <taxon>Pseudomonadati</taxon>
        <taxon>Pseudomonadota</taxon>
        <taxon>Alphaproteobacteria</taxon>
        <taxon>Hyphomicrobiales</taxon>
        <taxon>Phreatobacteraceae</taxon>
        <taxon>Phreatobacter</taxon>
    </lineage>
</organism>
<feature type="region of interest" description="Disordered" evidence="2">
    <location>
        <begin position="1"/>
        <end position="25"/>
    </location>
</feature>
<feature type="compositionally biased region" description="Basic residues" evidence="2">
    <location>
        <begin position="1"/>
        <end position="10"/>
    </location>
</feature>
<dbReference type="GO" id="GO:0003700">
    <property type="term" value="F:DNA-binding transcription factor activity"/>
    <property type="evidence" value="ECO:0007669"/>
    <property type="project" value="InterPro"/>
</dbReference>
<evidence type="ECO:0000313" key="4">
    <source>
        <dbReference type="EMBL" id="PTM55111.1"/>
    </source>
</evidence>
<evidence type="ECO:0000259" key="3">
    <source>
        <dbReference type="PROSITE" id="PS50937"/>
    </source>
</evidence>
<evidence type="ECO:0000256" key="2">
    <source>
        <dbReference type="SAM" id="MobiDB-lite"/>
    </source>
</evidence>
<feature type="domain" description="HTH merR-type" evidence="3">
    <location>
        <begin position="40"/>
        <end position="97"/>
    </location>
</feature>
<dbReference type="SMART" id="SM00422">
    <property type="entry name" value="HTH_MERR"/>
    <property type="match status" value="1"/>
</dbReference>
<dbReference type="AlphaFoldDB" id="A0A2T4Z2X8"/>